<evidence type="ECO:0000313" key="2">
    <source>
        <dbReference type="EMBL" id="MCV9927340.1"/>
    </source>
</evidence>
<dbReference type="RefSeq" id="WP_264205506.1">
    <property type="nucleotide sequence ID" value="NZ_JAOZEW010000005.1"/>
</dbReference>
<protein>
    <submittedName>
        <fullName evidence="2">Uncharacterized protein</fullName>
    </submittedName>
</protein>
<keyword evidence="1" id="KW-0812">Transmembrane</keyword>
<proteinExistence type="predicted"/>
<organism evidence="2 3">
    <name type="scientific">Flavobacterium shii</name>
    <dbReference type="NCBI Taxonomy" id="2987687"/>
    <lineage>
        <taxon>Bacteria</taxon>
        <taxon>Pseudomonadati</taxon>
        <taxon>Bacteroidota</taxon>
        <taxon>Flavobacteriia</taxon>
        <taxon>Flavobacteriales</taxon>
        <taxon>Flavobacteriaceae</taxon>
        <taxon>Flavobacterium</taxon>
    </lineage>
</organism>
<keyword evidence="1" id="KW-1133">Transmembrane helix</keyword>
<feature type="transmembrane region" description="Helical" evidence="1">
    <location>
        <begin position="20"/>
        <end position="36"/>
    </location>
</feature>
<dbReference type="AlphaFoldDB" id="A0A9X3BXJ8"/>
<evidence type="ECO:0000256" key="1">
    <source>
        <dbReference type="SAM" id="Phobius"/>
    </source>
</evidence>
<sequence>MQKQTNTQLNILKSKRTREVIFISLSFLFFCFGGYSQQKNNNVTKANTTERGSHKSSKVNVDFEELFRLLNNEIKEKKSLLKSKSTQVLLKSNDKNALDVFLKNNKKVLGMTVVNDLASKTNGYYQLDLNVSYSAYHVEVVVSEVSGLIVTEKEKYWISMPNIQLY</sequence>
<keyword evidence="3" id="KW-1185">Reference proteome</keyword>
<dbReference type="Proteomes" id="UP001151079">
    <property type="component" value="Unassembled WGS sequence"/>
</dbReference>
<gene>
    <name evidence="2" type="ORF">OIU83_06740</name>
</gene>
<name>A0A9X3BXJ8_9FLAO</name>
<comment type="caution">
    <text evidence="2">The sequence shown here is derived from an EMBL/GenBank/DDBJ whole genome shotgun (WGS) entry which is preliminary data.</text>
</comment>
<keyword evidence="1" id="KW-0472">Membrane</keyword>
<accession>A0A9X3BXJ8</accession>
<evidence type="ECO:0000313" key="3">
    <source>
        <dbReference type="Proteomes" id="UP001151079"/>
    </source>
</evidence>
<reference evidence="2" key="1">
    <citation type="submission" date="2022-10" db="EMBL/GenBank/DDBJ databases">
        <title>Two novel species of Flavobacterium.</title>
        <authorList>
            <person name="Liu Q."/>
            <person name="Xin Y.-H."/>
        </authorList>
    </citation>
    <scope>NUCLEOTIDE SEQUENCE</scope>
    <source>
        <strain evidence="2">LS1R49</strain>
    </source>
</reference>
<dbReference type="EMBL" id="JAOZEW010000005">
    <property type="protein sequence ID" value="MCV9927340.1"/>
    <property type="molecule type" value="Genomic_DNA"/>
</dbReference>